<evidence type="ECO:0000256" key="9">
    <source>
        <dbReference type="ARBA" id="ARBA00022968"/>
    </source>
</evidence>
<sequence>MNNKLLQHIIILSLTWNNMFYYCSSLLSDLNLLRNNKAYSIVLITNCQRDSISLTLQSLYRLPQIEYFSVFISMDCNQTNKNIQNWIEQKYQKIARGILYFPRHRYPKVSRNNSYSQISCHLHFAIQQVFEVHNYSSLVVIEDDLLFAEDFLLLFLETYPLLMTDKSLLCVSAYHDLGLKQFSWKHNRLKRVQGFTGLGWMLSRDKWLKELSYIWPLYPFSGWDHWLRMYQRIHHLDCIVPEVSRSIHQKVSGSHLSHKEWQRRFSHLLFYDNESVDTFGNLDYLQREVYDREIQMLLTCASKLHSLSSNILKQSGENIQIIIPCTLPKGNRYWRHWFRFLEIPLSQEIESFYEGILLFPMGFQTILFICTNSPFYETKRLSTNFGKNCDNERSICNYGQGSYYIIRSHENASCSEACDKVFLGKYRCQSETLAQIDSFAIINTYFDCSKGFQLVTRSWAPGCLFPDDRHQAAVECVCVMHNQWAIGYHPYSCDQKAPRLRRLYFFQALSKDLVEDERKFMASSSVALRQKLLEELLREALESSGKTLEEQETLVKIKLRDRGLKLQENQQRQQSKSSKRKKQTHLTAKELRGNHLFAIPKKEQCFQAFIPLHWLWLGYARKVLSNSGILSARENCDRSQLHSHSGIEWLYRMDLHGAILTVIRSKAPQQVGNWGIVLQETSNVFKLIRPDNTVVAVPKEISDWGCRIDEFCFVLHGKAYRMKSSERSVKKLKRKISD</sequence>
<dbReference type="KEGG" id="gsl:Gasu_02010"/>
<reference evidence="19" key="1">
    <citation type="journal article" date="2013" name="Science">
        <title>Gene transfer from bacteria and archaea facilitated evolution of an extremophilic eukaryote.</title>
        <authorList>
            <person name="Schonknecht G."/>
            <person name="Chen W.H."/>
            <person name="Ternes C.M."/>
            <person name="Barbier G.G."/>
            <person name="Shrestha R.P."/>
            <person name="Stanke M."/>
            <person name="Brautigam A."/>
            <person name="Baker B.J."/>
            <person name="Banfield J.F."/>
            <person name="Garavito R.M."/>
            <person name="Carr K."/>
            <person name="Wilkerson C."/>
            <person name="Rensing S.A."/>
            <person name="Gagneul D."/>
            <person name="Dickenson N.E."/>
            <person name="Oesterhelt C."/>
            <person name="Lercher M.J."/>
            <person name="Weber A.P."/>
        </authorList>
    </citation>
    <scope>NUCLEOTIDE SEQUENCE [LARGE SCALE GENOMIC DNA]</scope>
    <source>
        <strain evidence="19">074W</strain>
    </source>
</reference>
<dbReference type="eggNOG" id="KOG1413">
    <property type="taxonomic scope" value="Eukaryota"/>
</dbReference>
<dbReference type="GO" id="GO:0003723">
    <property type="term" value="F:RNA binding"/>
    <property type="evidence" value="ECO:0007669"/>
    <property type="project" value="InterPro"/>
</dbReference>
<evidence type="ECO:0000256" key="5">
    <source>
        <dbReference type="ARBA" id="ARBA00022676"/>
    </source>
</evidence>
<evidence type="ECO:0000256" key="3">
    <source>
        <dbReference type="ARBA" id="ARBA00004922"/>
    </source>
</evidence>
<organism evidence="18 19">
    <name type="scientific">Galdieria sulphuraria</name>
    <name type="common">Red alga</name>
    <dbReference type="NCBI Taxonomy" id="130081"/>
    <lineage>
        <taxon>Eukaryota</taxon>
        <taxon>Rhodophyta</taxon>
        <taxon>Bangiophyceae</taxon>
        <taxon>Galdieriales</taxon>
        <taxon>Galdieriaceae</taxon>
        <taxon>Galdieria</taxon>
    </lineage>
</organism>
<comment type="pathway">
    <text evidence="3">Protein modification; protein glycosylation.</text>
</comment>
<evidence type="ECO:0000256" key="8">
    <source>
        <dbReference type="ARBA" id="ARBA00022723"/>
    </source>
</evidence>
<evidence type="ECO:0000256" key="2">
    <source>
        <dbReference type="ARBA" id="ARBA00004323"/>
    </source>
</evidence>
<comment type="catalytic activity">
    <reaction evidence="16">
        <text>N(4)-(alpha-D-Man-(1-&gt;3)-[alpha-D-Man-(1-&gt;3)-[alpha-D-Man-(1-&gt;6)]-alpha-D-Man-(1-&gt;6)]-beta-D-Man-(1-&gt;4)-beta-D-GlcNAc-(1-&gt;4)-beta-D-GlcNAc)-L-asparaginyl-[protein] (N-glucan mannose isomer 5A1,2) + UDP-N-acetyl-alpha-D-glucosamine = N(4)-{beta-D-GlcNAc-(1-&gt;2)-alpha-D-Man-(1-&gt;3)-[alpha-D-Man-(1-&gt;3)-[alpha-D-Man-(1-&gt;6)]-alpha-D-Man-(1-&gt;6)]-beta-D-Man-(1-&gt;4)-beta-D-GlcNAc-(1-&gt;4)-beta-D-GlcNAc}-L-asparaginyl-[protein] + UDP + H(+)</text>
        <dbReference type="Rhea" id="RHEA:11456"/>
        <dbReference type="Rhea" id="RHEA-COMP:14367"/>
        <dbReference type="Rhea" id="RHEA-COMP:14368"/>
        <dbReference type="ChEBI" id="CHEBI:15378"/>
        <dbReference type="ChEBI" id="CHEBI:57705"/>
        <dbReference type="ChEBI" id="CHEBI:58223"/>
        <dbReference type="ChEBI" id="CHEBI:59087"/>
        <dbReference type="ChEBI" id="CHEBI:60625"/>
        <dbReference type="EC" id="2.4.1.101"/>
    </reaction>
</comment>
<dbReference type="RefSeq" id="XP_005709369.1">
    <property type="nucleotide sequence ID" value="XM_005709312.1"/>
</dbReference>
<dbReference type="STRING" id="130081.M2YAF5"/>
<dbReference type="Gene3D" id="2.30.30.210">
    <property type="entry name" value="Ribonuclease P/MRP, subunit p29"/>
    <property type="match status" value="1"/>
</dbReference>
<evidence type="ECO:0000256" key="11">
    <source>
        <dbReference type="ARBA" id="ARBA00023034"/>
    </source>
</evidence>
<dbReference type="GO" id="GO:0030677">
    <property type="term" value="C:ribonuclease P complex"/>
    <property type="evidence" value="ECO:0007669"/>
    <property type="project" value="InterPro"/>
</dbReference>
<dbReference type="GO" id="GO:0000139">
    <property type="term" value="C:Golgi membrane"/>
    <property type="evidence" value="ECO:0007669"/>
    <property type="project" value="UniProtKB-SubCell"/>
</dbReference>
<evidence type="ECO:0000313" key="18">
    <source>
        <dbReference type="EMBL" id="EME32849.1"/>
    </source>
</evidence>
<gene>
    <name evidence="18" type="ORF">Gasu_02010</name>
</gene>
<dbReference type="GO" id="GO:0003827">
    <property type="term" value="F:alpha-1,3-mannosylglycoprotein 2-beta-N-acetylglucosaminyltransferase activity"/>
    <property type="evidence" value="ECO:0007669"/>
    <property type="project" value="UniProtKB-EC"/>
</dbReference>
<evidence type="ECO:0000256" key="14">
    <source>
        <dbReference type="ARBA" id="ARBA00038949"/>
    </source>
</evidence>
<dbReference type="SMART" id="SM00538">
    <property type="entry name" value="POP4"/>
    <property type="match status" value="1"/>
</dbReference>
<dbReference type="GO" id="GO:0046872">
    <property type="term" value="F:metal ion binding"/>
    <property type="evidence" value="ECO:0007669"/>
    <property type="project" value="UniProtKB-KW"/>
</dbReference>
<keyword evidence="6 18" id="KW-0808">Transferase</keyword>
<dbReference type="eggNOG" id="KOG4046">
    <property type="taxonomic scope" value="Eukaryota"/>
</dbReference>
<dbReference type="Gene3D" id="3.90.550.10">
    <property type="entry name" value="Spore Coat Polysaccharide Biosynthesis Protein SpsA, Chain A"/>
    <property type="match status" value="1"/>
</dbReference>
<dbReference type="UniPathway" id="UPA00378"/>
<keyword evidence="11" id="KW-0333">Golgi apparatus</keyword>
<dbReference type="InterPro" id="IPR036980">
    <property type="entry name" value="RNase_P/MRP_Rpp29_sf"/>
</dbReference>
<evidence type="ECO:0000256" key="6">
    <source>
        <dbReference type="ARBA" id="ARBA00022679"/>
    </source>
</evidence>
<feature type="region of interest" description="Disordered" evidence="17">
    <location>
        <begin position="566"/>
        <end position="585"/>
    </location>
</feature>
<evidence type="ECO:0000256" key="1">
    <source>
        <dbReference type="ARBA" id="ARBA00001936"/>
    </source>
</evidence>
<evidence type="ECO:0000256" key="12">
    <source>
        <dbReference type="ARBA" id="ARBA00023136"/>
    </source>
</evidence>
<dbReference type="SUPFAM" id="SSF101744">
    <property type="entry name" value="Rof/RNase P subunit-like"/>
    <property type="match status" value="1"/>
</dbReference>
<dbReference type="InterPro" id="IPR002730">
    <property type="entry name" value="Rpp29/RNP1"/>
</dbReference>
<keyword evidence="8" id="KW-0479">Metal-binding</keyword>
<dbReference type="InterPro" id="IPR023534">
    <property type="entry name" value="Rof/RNase_P-like"/>
</dbReference>
<name>M2YAF5_GALSU</name>
<comment type="similarity">
    <text evidence="4">Belongs to the glycosyltransferase 13 family.</text>
</comment>
<evidence type="ECO:0000256" key="16">
    <source>
        <dbReference type="ARBA" id="ARBA00049421"/>
    </source>
</evidence>
<keyword evidence="19" id="KW-1185">Reference proteome</keyword>
<dbReference type="GO" id="GO:0001682">
    <property type="term" value="P:tRNA 5'-leader removal"/>
    <property type="evidence" value="ECO:0007669"/>
    <property type="project" value="InterPro"/>
</dbReference>
<keyword evidence="7" id="KW-0812">Transmembrane</keyword>
<evidence type="ECO:0000256" key="10">
    <source>
        <dbReference type="ARBA" id="ARBA00022989"/>
    </source>
</evidence>
<accession>M2YAF5</accession>
<dbReference type="Proteomes" id="UP000030680">
    <property type="component" value="Unassembled WGS sequence"/>
</dbReference>
<evidence type="ECO:0000256" key="17">
    <source>
        <dbReference type="SAM" id="MobiDB-lite"/>
    </source>
</evidence>
<dbReference type="PANTHER" id="PTHR10468:SF0">
    <property type="entry name" value="ALPHA-1,3-MANNOSYL-GLYCOPROTEIN 2-BETA-N-ACETYLGLUCOSAMINYLTRANSFERASE"/>
    <property type="match status" value="1"/>
</dbReference>
<dbReference type="InterPro" id="IPR052261">
    <property type="entry name" value="Glycosyltransferase_13"/>
</dbReference>
<dbReference type="Pfam" id="PF03071">
    <property type="entry name" value="GNT-I"/>
    <property type="match status" value="1"/>
</dbReference>
<keyword evidence="10" id="KW-1133">Transmembrane helix</keyword>
<evidence type="ECO:0000256" key="13">
    <source>
        <dbReference type="ARBA" id="ARBA00023211"/>
    </source>
</evidence>
<dbReference type="OrthoDB" id="4270at2759"/>
<dbReference type="PANTHER" id="PTHR10468">
    <property type="entry name" value="PROTEIN O-LINKED-MANNOSE BETA-1,2-N-ACETYLGLUCOSAMINYLTRANSFERASE 1/ALPHA-1,3-MANNOSYL-GLYCOPROTEIN 2-BETA-N-ACETYLGLUCOSAMINYLTRANSFERASE"/>
    <property type="match status" value="1"/>
</dbReference>
<dbReference type="SUPFAM" id="SSF53448">
    <property type="entry name" value="Nucleotide-diphospho-sugar transferases"/>
    <property type="match status" value="1"/>
</dbReference>
<keyword evidence="9" id="KW-0735">Signal-anchor</keyword>
<dbReference type="InterPro" id="IPR029044">
    <property type="entry name" value="Nucleotide-diphossugar_trans"/>
</dbReference>
<dbReference type="GeneID" id="17091391"/>
<evidence type="ECO:0000256" key="7">
    <source>
        <dbReference type="ARBA" id="ARBA00022692"/>
    </source>
</evidence>
<comment type="cofactor">
    <cofactor evidence="1">
        <name>Mn(2+)</name>
        <dbReference type="ChEBI" id="CHEBI:29035"/>
    </cofactor>
</comment>
<evidence type="ECO:0000313" key="19">
    <source>
        <dbReference type="Proteomes" id="UP000030680"/>
    </source>
</evidence>
<evidence type="ECO:0000256" key="15">
    <source>
        <dbReference type="ARBA" id="ARBA00041712"/>
    </source>
</evidence>
<proteinExistence type="inferred from homology"/>
<dbReference type="Pfam" id="PF01868">
    <property type="entry name" value="RNase_P-MRP_p29"/>
    <property type="match status" value="1"/>
</dbReference>
<dbReference type="Gramene" id="EME32849">
    <property type="protein sequence ID" value="EME32849"/>
    <property type="gene ID" value="Gasu_02010"/>
</dbReference>
<protein>
    <recommendedName>
        <fullName evidence="14">alpha-1,3-mannosyl-glycoprotein 2-beta-N-acetylglucosaminyltransferase</fullName>
        <ecNumber evidence="14">2.4.1.101</ecNumber>
    </recommendedName>
    <alternativeName>
        <fullName evidence="15">N-glycosyl-oligosaccharide-glycoprotein N-acetylglucosaminyltransferase I</fullName>
    </alternativeName>
</protein>
<evidence type="ECO:0000256" key="4">
    <source>
        <dbReference type="ARBA" id="ARBA00006492"/>
    </source>
</evidence>
<comment type="subcellular location">
    <subcellularLocation>
        <location evidence="2">Golgi apparatus membrane</location>
        <topology evidence="2">Single-pass type II membrane protein</topology>
    </subcellularLocation>
</comment>
<keyword evidence="12" id="KW-0472">Membrane</keyword>
<keyword evidence="13" id="KW-0464">Manganese</keyword>
<keyword evidence="5 18" id="KW-0328">Glycosyltransferase</keyword>
<dbReference type="EC" id="2.4.1.101" evidence="14"/>
<dbReference type="AlphaFoldDB" id="M2YAF5"/>
<dbReference type="EMBL" id="KB454484">
    <property type="protein sequence ID" value="EME32849.1"/>
    <property type="molecule type" value="Genomic_DNA"/>
</dbReference>
<dbReference type="InterPro" id="IPR004139">
    <property type="entry name" value="Glyco_trans_13"/>
</dbReference>